<reference evidence="2 3" key="1">
    <citation type="submission" date="2023-08" db="EMBL/GenBank/DDBJ databases">
        <title>genomic of DY56.</title>
        <authorList>
            <person name="Wang Y."/>
        </authorList>
    </citation>
    <scope>NUCLEOTIDE SEQUENCE [LARGE SCALE GENOMIC DNA]</scope>
    <source>
        <strain evidence="2 3">DY56-A-20</strain>
    </source>
</reference>
<dbReference type="InterPro" id="IPR051678">
    <property type="entry name" value="AGP_Transferase"/>
</dbReference>
<dbReference type="InterPro" id="IPR002575">
    <property type="entry name" value="Aminoglycoside_PTrfase"/>
</dbReference>
<dbReference type="Proteomes" id="UP001235664">
    <property type="component" value="Unassembled WGS sequence"/>
</dbReference>
<dbReference type="Gene3D" id="3.30.200.20">
    <property type="entry name" value="Phosphorylase Kinase, domain 1"/>
    <property type="match status" value="1"/>
</dbReference>
<dbReference type="EMBL" id="JAVAIL010000001">
    <property type="protein sequence ID" value="MDP4538386.1"/>
    <property type="molecule type" value="Genomic_DNA"/>
</dbReference>
<keyword evidence="2" id="KW-0808">Transferase</keyword>
<evidence type="ECO:0000259" key="1">
    <source>
        <dbReference type="Pfam" id="PF01636"/>
    </source>
</evidence>
<accession>A0ABT9H4Y8</accession>
<name>A0ABT9H4Y8_9SPHN</name>
<evidence type="ECO:0000313" key="2">
    <source>
        <dbReference type="EMBL" id="MDP4538386.1"/>
    </source>
</evidence>
<dbReference type="Pfam" id="PF01636">
    <property type="entry name" value="APH"/>
    <property type="match status" value="1"/>
</dbReference>
<proteinExistence type="predicted"/>
<dbReference type="PANTHER" id="PTHR21310">
    <property type="entry name" value="AMINOGLYCOSIDE PHOSPHOTRANSFERASE-RELATED-RELATED"/>
    <property type="match status" value="1"/>
</dbReference>
<dbReference type="Gene3D" id="3.90.1200.10">
    <property type="match status" value="1"/>
</dbReference>
<protein>
    <submittedName>
        <fullName evidence="2">Aminoglycoside phosphotransferase family protein</fullName>
        <ecNumber evidence="2">2.7.-.-</ecNumber>
    </submittedName>
</protein>
<evidence type="ECO:0000313" key="3">
    <source>
        <dbReference type="Proteomes" id="UP001235664"/>
    </source>
</evidence>
<dbReference type="RefSeq" id="WP_305928523.1">
    <property type="nucleotide sequence ID" value="NZ_JAVAIL010000001.1"/>
</dbReference>
<dbReference type="InterPro" id="IPR011009">
    <property type="entry name" value="Kinase-like_dom_sf"/>
</dbReference>
<gene>
    <name evidence="2" type="ORF">Q9K01_01930</name>
</gene>
<dbReference type="PANTHER" id="PTHR21310:SF42">
    <property type="entry name" value="BIFUNCTIONAL AAC_APH"/>
    <property type="match status" value="1"/>
</dbReference>
<dbReference type="SUPFAM" id="SSF56112">
    <property type="entry name" value="Protein kinase-like (PK-like)"/>
    <property type="match status" value="1"/>
</dbReference>
<dbReference type="GO" id="GO:0016740">
    <property type="term" value="F:transferase activity"/>
    <property type="evidence" value="ECO:0007669"/>
    <property type="project" value="UniProtKB-KW"/>
</dbReference>
<organism evidence="2 3">
    <name type="scientific">Qipengyuania benthica</name>
    <dbReference type="NCBI Taxonomy" id="3067651"/>
    <lineage>
        <taxon>Bacteria</taxon>
        <taxon>Pseudomonadati</taxon>
        <taxon>Pseudomonadota</taxon>
        <taxon>Alphaproteobacteria</taxon>
        <taxon>Sphingomonadales</taxon>
        <taxon>Erythrobacteraceae</taxon>
        <taxon>Qipengyuania</taxon>
    </lineage>
</organism>
<sequence>MKTRLFAGERVFGEGDIREILEFSRPELAGLSLTPVGAGTDNRVYRLSEGLALRIPRTIDASRRLQKEVRWMPRVTQNLPLQCPTVICDFAPTVCGSFRWVVYDWIDGTPGNEDVKLDTAENAIRLAEWIIALRAVDPCAGPGPGKHNFGRGGDLRKRALRISHLIGRHAPMFDAEKALAIWTRALESSEQEFDHRWLHGDLQPSNILTRNGSITGVVDFGGLGVGDTACELLACWTSFGPKGRAAMREVLQPDDAEWHRGRGWALATAIEAFDYYRAMDHPIVSQSENTLRAVLCDSS</sequence>
<keyword evidence="3" id="KW-1185">Reference proteome</keyword>
<feature type="domain" description="Aminoglycoside phosphotransferase" evidence="1">
    <location>
        <begin position="33"/>
        <end position="264"/>
    </location>
</feature>
<dbReference type="CDD" id="cd05155">
    <property type="entry name" value="APH_ChoK_like_1"/>
    <property type="match status" value="1"/>
</dbReference>
<dbReference type="EC" id="2.7.-.-" evidence="2"/>
<comment type="caution">
    <text evidence="2">The sequence shown here is derived from an EMBL/GenBank/DDBJ whole genome shotgun (WGS) entry which is preliminary data.</text>
</comment>